<protein>
    <submittedName>
        <fullName evidence="1">Uncharacterized protein</fullName>
    </submittedName>
</protein>
<evidence type="ECO:0000313" key="2">
    <source>
        <dbReference type="Proteomes" id="UP000663505"/>
    </source>
</evidence>
<dbReference type="Pfam" id="PF20323">
    <property type="entry name" value="DUF6618"/>
    <property type="match status" value="1"/>
</dbReference>
<proteinExistence type="predicted"/>
<dbReference type="KEGG" id="afx:JZ786_24470"/>
<keyword evidence="2" id="KW-1185">Reference proteome</keyword>
<dbReference type="RefSeq" id="WP_206659425.1">
    <property type="nucleotide sequence ID" value="NZ_CP071183.1"/>
</dbReference>
<reference evidence="1 2" key="1">
    <citation type="submission" date="2021-02" db="EMBL/GenBank/DDBJ databases">
        <title>Alicyclobacillus curvatus sp. nov. and Alicyclobacillus mengziensis sp. nov., two acidophilic bacteria isolated from acid mine drainage.</title>
        <authorList>
            <person name="Huang Y."/>
        </authorList>
    </citation>
    <scope>NUCLEOTIDE SEQUENCE [LARGE SCALE GENOMIC DNA]</scope>
    <source>
        <strain evidence="1 2">S30H14</strain>
        <plasmid evidence="1 2">unnamed</plasmid>
    </source>
</reference>
<keyword evidence="1" id="KW-0614">Plasmid</keyword>
<dbReference type="Proteomes" id="UP000663505">
    <property type="component" value="Plasmid unnamed"/>
</dbReference>
<accession>A0A9X7W3T2</accession>
<evidence type="ECO:0000313" key="1">
    <source>
        <dbReference type="EMBL" id="QSO50124.1"/>
    </source>
</evidence>
<name>A0A9X7W3T2_9BACL</name>
<organism evidence="1 2">
    <name type="scientific">Alicyclobacillus mengziensis</name>
    <dbReference type="NCBI Taxonomy" id="2931921"/>
    <lineage>
        <taxon>Bacteria</taxon>
        <taxon>Bacillati</taxon>
        <taxon>Bacillota</taxon>
        <taxon>Bacilli</taxon>
        <taxon>Bacillales</taxon>
        <taxon>Alicyclobacillaceae</taxon>
        <taxon>Alicyclobacillus</taxon>
    </lineage>
</organism>
<dbReference type="InterPro" id="IPR046726">
    <property type="entry name" value="DUF6618"/>
</dbReference>
<geneLocation type="plasmid" evidence="1 2">
    <name>unnamed</name>
</geneLocation>
<sequence>MGRKRKSEDEKQSKKIVIYTTEERKNQFRSVAEESQFSESDLGDQIIESWLNQKGGVDVEYPTAQFHGDLTGPLRGAELLMERTVDVPFSCKLETDEGVEKWDGAVTRFVSHGSHYECQVQARGSGFKVIAGPTLSGWFLALPVHEVCLDLADPGDLFYNKEKALSVSGLNRIDGISAVYALRALYGADMIDPVGDD</sequence>
<dbReference type="AlphaFoldDB" id="A0A9X7W3T2"/>
<gene>
    <name evidence="1" type="ORF">JZ786_24470</name>
</gene>
<dbReference type="EMBL" id="CP071183">
    <property type="protein sequence ID" value="QSO50124.1"/>
    <property type="molecule type" value="Genomic_DNA"/>
</dbReference>